<dbReference type="InterPro" id="IPR002994">
    <property type="entry name" value="Surf1/Shy1"/>
</dbReference>
<dbReference type="InterPro" id="IPR045214">
    <property type="entry name" value="Surf1/Surf4"/>
</dbReference>
<evidence type="ECO:0000256" key="2">
    <source>
        <dbReference type="ARBA" id="ARBA00007165"/>
    </source>
</evidence>
<dbReference type="RefSeq" id="WP_332902447.1">
    <property type="nucleotide sequence ID" value="NZ_JBAGLP010000118.1"/>
</dbReference>
<dbReference type="PANTHER" id="PTHR23427">
    <property type="entry name" value="SURFEIT LOCUS PROTEIN"/>
    <property type="match status" value="1"/>
</dbReference>
<evidence type="ECO:0000256" key="3">
    <source>
        <dbReference type="ARBA" id="ARBA00022692"/>
    </source>
</evidence>
<gene>
    <name evidence="8" type="ORF">V5O49_12025</name>
</gene>
<comment type="similarity">
    <text evidence="2 6">Belongs to the SURF1 family.</text>
</comment>
<evidence type="ECO:0000256" key="5">
    <source>
        <dbReference type="ARBA" id="ARBA00023136"/>
    </source>
</evidence>
<keyword evidence="4 6" id="KW-1133">Transmembrane helix</keyword>
<reference evidence="8" key="1">
    <citation type="journal article" date="2024" name="Antonie Van Leeuwenhoek">
        <title>Isoptericola haloaureus sp. nov., a dimorphic actinobacterium isolated from mangrove sediments of southeast India, implicating biosaline agricultural significance through nitrogen fixation and salt tolerance genes.</title>
        <authorList>
            <person name="Prathaban M."/>
            <person name="Prathiviraj R."/>
            <person name="Ravichandran M."/>
            <person name="Natarajan S.D."/>
            <person name="Sobanaa M."/>
            <person name="Hari Krishna Kumar S."/>
            <person name="Chandrasekar V."/>
            <person name="Selvin J."/>
        </authorList>
    </citation>
    <scope>NUCLEOTIDE SEQUENCE</scope>
    <source>
        <strain evidence="8">MP1014</strain>
    </source>
</reference>
<reference evidence="8" key="2">
    <citation type="submission" date="2024-02" db="EMBL/GenBank/DDBJ databases">
        <authorList>
            <person name="Prathaban M."/>
            <person name="Mythili R."/>
            <person name="Sharmila Devi N."/>
            <person name="Sobanaa M."/>
            <person name="Prathiviraj R."/>
            <person name="Selvin J."/>
        </authorList>
    </citation>
    <scope>NUCLEOTIDE SEQUENCE</scope>
    <source>
        <strain evidence="8">MP1014</strain>
    </source>
</reference>
<protein>
    <recommendedName>
        <fullName evidence="6">SURF1-like protein</fullName>
    </recommendedName>
</protein>
<name>A0ABU7Z8W6_9MICO</name>
<evidence type="ECO:0000256" key="6">
    <source>
        <dbReference type="RuleBase" id="RU363076"/>
    </source>
</evidence>
<dbReference type="EMBL" id="JBAGLP010000118">
    <property type="protein sequence ID" value="MEG3615854.1"/>
    <property type="molecule type" value="Genomic_DNA"/>
</dbReference>
<dbReference type="Pfam" id="PF02104">
    <property type="entry name" value="SURF1"/>
    <property type="match status" value="1"/>
</dbReference>
<keyword evidence="9" id="KW-1185">Reference proteome</keyword>
<feature type="transmembrane region" description="Helical" evidence="6">
    <location>
        <begin position="248"/>
        <end position="268"/>
    </location>
</feature>
<comment type="caution">
    <text evidence="8">The sequence shown here is derived from an EMBL/GenBank/DDBJ whole genome shotgun (WGS) entry which is preliminary data.</text>
</comment>
<proteinExistence type="inferred from homology"/>
<feature type="region of interest" description="Disordered" evidence="7">
    <location>
        <begin position="275"/>
        <end position="308"/>
    </location>
</feature>
<keyword evidence="5 6" id="KW-0472">Membrane</keyword>
<evidence type="ECO:0000256" key="7">
    <source>
        <dbReference type="SAM" id="MobiDB-lite"/>
    </source>
</evidence>
<dbReference type="PANTHER" id="PTHR23427:SF2">
    <property type="entry name" value="SURFEIT LOCUS PROTEIN 1"/>
    <property type="match status" value="1"/>
</dbReference>
<dbReference type="Proteomes" id="UP001310387">
    <property type="component" value="Unassembled WGS sequence"/>
</dbReference>
<comment type="subcellular location">
    <subcellularLocation>
        <location evidence="6">Cell membrane</location>
        <topology evidence="6">Multi-pass membrane protein</topology>
    </subcellularLocation>
    <subcellularLocation>
        <location evidence="1">Membrane</location>
    </subcellularLocation>
</comment>
<sequence>MPDALPARRSFWAVARQPRMLVVLLLLLLAAAVCGRLGVWQIDRAYERASLAAEQEAAEQAAAGPASLGELLPPQSALPGELVGREAWVSGTYEPDGQMLVTGRSLDGVEGYLVLTPLRVSDDGTAGESWADLSGPPVLPVVRGWVDSPDPGAEALEVPAGEVRVTGWLQASESTARTGEVPANADGPPLTQDIASSALANTWDGPIYAAYAVLTSSDPAQPSAASGGPAPLPRPVLDGGTDVDLQNFFYALQWWVFGLFAVALWVRLVRDEMAGGRRERRRDRRPGDREGRHDDDPIGTGIAGLPSS</sequence>
<evidence type="ECO:0000313" key="9">
    <source>
        <dbReference type="Proteomes" id="UP001310387"/>
    </source>
</evidence>
<organism evidence="8 9">
    <name type="scientific">Isoptericola haloaureus</name>
    <dbReference type="NCBI Taxonomy" id="1542902"/>
    <lineage>
        <taxon>Bacteria</taxon>
        <taxon>Bacillati</taxon>
        <taxon>Actinomycetota</taxon>
        <taxon>Actinomycetes</taxon>
        <taxon>Micrococcales</taxon>
        <taxon>Promicromonosporaceae</taxon>
        <taxon>Isoptericola</taxon>
    </lineage>
</organism>
<evidence type="ECO:0000313" key="8">
    <source>
        <dbReference type="EMBL" id="MEG3615854.1"/>
    </source>
</evidence>
<feature type="compositionally biased region" description="Basic and acidic residues" evidence="7">
    <location>
        <begin position="285"/>
        <end position="296"/>
    </location>
</feature>
<keyword evidence="3 6" id="KW-0812">Transmembrane</keyword>
<comment type="caution">
    <text evidence="6">Lacks conserved residue(s) required for the propagation of feature annotation.</text>
</comment>
<dbReference type="PROSITE" id="PS50895">
    <property type="entry name" value="SURF1"/>
    <property type="match status" value="1"/>
</dbReference>
<evidence type="ECO:0000256" key="4">
    <source>
        <dbReference type="ARBA" id="ARBA00022989"/>
    </source>
</evidence>
<keyword evidence="6" id="KW-1003">Cell membrane</keyword>
<accession>A0ABU7Z8W6</accession>
<evidence type="ECO:0000256" key="1">
    <source>
        <dbReference type="ARBA" id="ARBA00004370"/>
    </source>
</evidence>
<dbReference type="CDD" id="cd06662">
    <property type="entry name" value="SURF1"/>
    <property type="match status" value="1"/>
</dbReference>